<sequence length="78" mass="9065">MQFKDINIDANLKFHDISSEEWREYEFDGAKIIRIEKPIALNISKTGGHRLVDSAGISHYVPRGWKHLSWKADPQFVL</sequence>
<protein>
    <submittedName>
        <fullName evidence="1">Uncharacterized protein</fullName>
    </submittedName>
</protein>
<organism evidence="1">
    <name type="scientific">marine sediment metagenome</name>
    <dbReference type="NCBI Taxonomy" id="412755"/>
    <lineage>
        <taxon>unclassified sequences</taxon>
        <taxon>metagenomes</taxon>
        <taxon>ecological metagenomes</taxon>
    </lineage>
</organism>
<proteinExistence type="predicted"/>
<accession>A0A0F9HEY7</accession>
<reference evidence="1" key="1">
    <citation type="journal article" date="2015" name="Nature">
        <title>Complex archaea that bridge the gap between prokaryotes and eukaryotes.</title>
        <authorList>
            <person name="Spang A."/>
            <person name="Saw J.H."/>
            <person name="Jorgensen S.L."/>
            <person name="Zaremba-Niedzwiedzka K."/>
            <person name="Martijn J."/>
            <person name="Lind A.E."/>
            <person name="van Eijk R."/>
            <person name="Schleper C."/>
            <person name="Guy L."/>
            <person name="Ettema T.J."/>
        </authorList>
    </citation>
    <scope>NUCLEOTIDE SEQUENCE</scope>
</reference>
<dbReference type="AlphaFoldDB" id="A0A0F9HEY7"/>
<name>A0A0F9HEY7_9ZZZZ</name>
<evidence type="ECO:0000313" key="1">
    <source>
        <dbReference type="EMBL" id="KKM13697.1"/>
    </source>
</evidence>
<comment type="caution">
    <text evidence="1">The sequence shown here is derived from an EMBL/GenBank/DDBJ whole genome shotgun (WGS) entry which is preliminary data.</text>
</comment>
<gene>
    <name evidence="1" type="ORF">LCGC14_1713580</name>
</gene>
<dbReference type="EMBL" id="LAZR01015324">
    <property type="protein sequence ID" value="KKM13697.1"/>
    <property type="molecule type" value="Genomic_DNA"/>
</dbReference>